<evidence type="ECO:0000313" key="5">
    <source>
        <dbReference type="EMBL" id="KUK23824.1"/>
    </source>
</evidence>
<dbReference type="GO" id="GO:0016491">
    <property type="term" value="F:oxidoreductase activity"/>
    <property type="evidence" value="ECO:0007669"/>
    <property type="project" value="InterPro"/>
</dbReference>
<sequence>MIYKELGRTAEEIPALGLGTWGIGGFETPDYSRDEEMVELLKTAIKMGYTHIDTAEYYGGGHTEELIGKAIKDFRREDLFIVSKVWPTHLRRDDLLRSLENTLKRLDTDYVDLYLIHWPNPEIPLEETLSAMAEGVRQGLIRYIGVSNFDRRLLEEAISKSQEPIVCDQVKYNIEDRDPERDGLLEFCQKNGVTLVAYSPLRRTLLSEKTKRTLEEIAKNHGATIYQIMLAWLLAKPNVVAIPKAGSVEHLRENLKAAEIKLSEEEMKLLDSLG</sequence>
<evidence type="ECO:0000259" key="4">
    <source>
        <dbReference type="Pfam" id="PF00248"/>
    </source>
</evidence>
<dbReference type="PROSITE" id="PS00062">
    <property type="entry name" value="ALDOKETO_REDUCTASE_2"/>
    <property type="match status" value="1"/>
</dbReference>
<dbReference type="SMR" id="A0A101ESE3"/>
<dbReference type="Pfam" id="PF00248">
    <property type="entry name" value="Aldo_ket_red"/>
    <property type="match status" value="1"/>
</dbReference>
<evidence type="ECO:0000256" key="2">
    <source>
        <dbReference type="PIRSR" id="PIRSR000097-2"/>
    </source>
</evidence>
<dbReference type="PATRIC" id="fig|93930.3.peg.266"/>
<reference evidence="5 6" key="1">
    <citation type="journal article" date="2015" name="MBio">
        <title>Genome-Resolved Metagenomic Analysis Reveals Roles for Candidate Phyla and Other Microbial Community Members in Biogeochemical Transformations in Oil Reservoirs.</title>
        <authorList>
            <person name="Hu P."/>
            <person name="Tom L."/>
            <person name="Singh A."/>
            <person name="Thomas B.C."/>
            <person name="Baker B.J."/>
            <person name="Piceno Y.M."/>
            <person name="Andersen G.L."/>
            <person name="Banfield J.F."/>
        </authorList>
    </citation>
    <scope>NUCLEOTIDE SEQUENCE [LARGE SCALE GENOMIC DNA]</scope>
    <source>
        <strain evidence="5">46_26</strain>
    </source>
</reference>
<name>A0A101ESE3_9THEM</name>
<dbReference type="InterPro" id="IPR023210">
    <property type="entry name" value="NADP_OxRdtase_dom"/>
</dbReference>
<feature type="domain" description="NADP-dependent oxidoreductase" evidence="4">
    <location>
        <begin position="16"/>
        <end position="273"/>
    </location>
</feature>
<dbReference type="PANTHER" id="PTHR43638">
    <property type="entry name" value="OXIDOREDUCTASE, ALDO/KETO REDUCTASE FAMILY PROTEIN"/>
    <property type="match status" value="1"/>
</dbReference>
<dbReference type="PIRSF" id="PIRSF000097">
    <property type="entry name" value="AKR"/>
    <property type="match status" value="1"/>
</dbReference>
<dbReference type="InterPro" id="IPR018170">
    <property type="entry name" value="Aldo/ket_reductase_CS"/>
</dbReference>
<dbReference type="PRINTS" id="PR00069">
    <property type="entry name" value="ALDKETRDTASE"/>
</dbReference>
<dbReference type="Proteomes" id="UP000058636">
    <property type="component" value="Unassembled WGS sequence"/>
</dbReference>
<proteinExistence type="predicted"/>
<dbReference type="OMA" id="ACATNQV"/>
<dbReference type="EMBL" id="LGFG01000002">
    <property type="protein sequence ID" value="KUK23824.1"/>
    <property type="molecule type" value="Genomic_DNA"/>
</dbReference>
<feature type="active site" description="Proton donor" evidence="1">
    <location>
        <position position="58"/>
    </location>
</feature>
<accession>A0A101ESE3</accession>
<protein>
    <submittedName>
        <fullName evidence="5">Aldo/keto reductase</fullName>
    </submittedName>
</protein>
<dbReference type="InterPro" id="IPR036812">
    <property type="entry name" value="NAD(P)_OxRdtase_dom_sf"/>
</dbReference>
<gene>
    <name evidence="5" type="ORF">XD57_0067</name>
</gene>
<evidence type="ECO:0000256" key="3">
    <source>
        <dbReference type="PIRSR" id="PIRSR000097-3"/>
    </source>
</evidence>
<feature type="site" description="Lowers pKa of active site Tyr" evidence="3">
    <location>
        <position position="84"/>
    </location>
</feature>
<evidence type="ECO:0000256" key="1">
    <source>
        <dbReference type="PIRSR" id="PIRSR000097-1"/>
    </source>
</evidence>
<dbReference type="AlphaFoldDB" id="A0A101ESE3"/>
<organism evidence="5 6">
    <name type="scientific">Thermotoga petrophila</name>
    <dbReference type="NCBI Taxonomy" id="93929"/>
    <lineage>
        <taxon>Bacteria</taxon>
        <taxon>Thermotogati</taxon>
        <taxon>Thermotogota</taxon>
        <taxon>Thermotogae</taxon>
        <taxon>Thermotogales</taxon>
        <taxon>Thermotogaceae</taxon>
        <taxon>Thermotoga</taxon>
    </lineage>
</organism>
<dbReference type="InterPro" id="IPR020471">
    <property type="entry name" value="AKR"/>
</dbReference>
<comment type="caution">
    <text evidence="5">The sequence shown here is derived from an EMBL/GenBank/DDBJ whole genome shotgun (WGS) entry which is preliminary data.</text>
</comment>
<dbReference type="CDD" id="cd19137">
    <property type="entry name" value="AKR_AKR3F1"/>
    <property type="match status" value="1"/>
</dbReference>
<dbReference type="PANTHER" id="PTHR43638:SF3">
    <property type="entry name" value="ALDEHYDE REDUCTASE"/>
    <property type="match status" value="1"/>
</dbReference>
<dbReference type="Gene3D" id="3.20.20.100">
    <property type="entry name" value="NADP-dependent oxidoreductase domain"/>
    <property type="match status" value="1"/>
</dbReference>
<dbReference type="SUPFAM" id="SSF51430">
    <property type="entry name" value="NAD(P)-linked oxidoreductase"/>
    <property type="match status" value="1"/>
</dbReference>
<feature type="binding site" evidence="2">
    <location>
        <position position="117"/>
    </location>
    <ligand>
        <name>substrate</name>
    </ligand>
</feature>
<evidence type="ECO:0000313" key="6">
    <source>
        <dbReference type="Proteomes" id="UP000058636"/>
    </source>
</evidence>